<keyword evidence="1" id="KW-1185">Reference proteome</keyword>
<name>A0A915DHA9_9BILA</name>
<dbReference type="AlphaFoldDB" id="A0A915DHA9"/>
<evidence type="ECO:0000313" key="2">
    <source>
        <dbReference type="WBParaSite" id="jg1987"/>
    </source>
</evidence>
<sequence length="68" mass="7637">MFSSKERHLDCLCICDDRDVASSSEREALRNESLRDRPNLRIVVGSRKGTGLGKTFAEQSFIFGYPLG</sequence>
<organism evidence="1 2">
    <name type="scientific">Ditylenchus dipsaci</name>
    <dbReference type="NCBI Taxonomy" id="166011"/>
    <lineage>
        <taxon>Eukaryota</taxon>
        <taxon>Metazoa</taxon>
        <taxon>Ecdysozoa</taxon>
        <taxon>Nematoda</taxon>
        <taxon>Chromadorea</taxon>
        <taxon>Rhabditida</taxon>
        <taxon>Tylenchina</taxon>
        <taxon>Tylenchomorpha</taxon>
        <taxon>Sphaerularioidea</taxon>
        <taxon>Anguinidae</taxon>
        <taxon>Anguininae</taxon>
        <taxon>Ditylenchus</taxon>
    </lineage>
</organism>
<dbReference type="WBParaSite" id="jg1987">
    <property type="protein sequence ID" value="jg1987"/>
    <property type="gene ID" value="jg1987"/>
</dbReference>
<reference evidence="2" key="1">
    <citation type="submission" date="2022-11" db="UniProtKB">
        <authorList>
            <consortium name="WormBaseParasite"/>
        </authorList>
    </citation>
    <scope>IDENTIFICATION</scope>
</reference>
<proteinExistence type="predicted"/>
<evidence type="ECO:0000313" key="1">
    <source>
        <dbReference type="Proteomes" id="UP000887574"/>
    </source>
</evidence>
<accession>A0A915DHA9</accession>
<dbReference type="Proteomes" id="UP000887574">
    <property type="component" value="Unplaced"/>
</dbReference>
<protein>
    <submittedName>
        <fullName evidence="2">Uncharacterized protein</fullName>
    </submittedName>
</protein>